<evidence type="ECO:0000256" key="9">
    <source>
        <dbReference type="ARBA" id="ARBA00022884"/>
    </source>
</evidence>
<dbReference type="InterPro" id="IPR047246">
    <property type="entry name" value="ThrRS_anticodon"/>
</dbReference>
<dbReference type="Gene3D" id="3.40.50.800">
    <property type="entry name" value="Anticodon-binding domain"/>
    <property type="match status" value="1"/>
</dbReference>
<keyword evidence="6 13" id="KW-0547">Nucleotide-binding</keyword>
<dbReference type="InterPro" id="IPR036621">
    <property type="entry name" value="Anticodon-bd_dom_sf"/>
</dbReference>
<evidence type="ECO:0000256" key="5">
    <source>
        <dbReference type="ARBA" id="ARBA00022723"/>
    </source>
</evidence>
<keyword evidence="9 13" id="KW-0694">RNA-binding</keyword>
<dbReference type="InterPro" id="IPR002314">
    <property type="entry name" value="aa-tRNA-synt_IIb"/>
</dbReference>
<dbReference type="CDD" id="cd00860">
    <property type="entry name" value="ThrRS_anticodon"/>
    <property type="match status" value="1"/>
</dbReference>
<keyword evidence="8 13" id="KW-0067">ATP-binding</keyword>
<dbReference type="PANTHER" id="PTHR11451:SF44">
    <property type="entry name" value="THREONINE--TRNA LIGASE, CHLOROPLASTIC_MITOCHONDRIAL 2"/>
    <property type="match status" value="1"/>
</dbReference>
<dbReference type="EMBL" id="BIFR01000001">
    <property type="protein sequence ID" value="GCE13888.1"/>
    <property type="molecule type" value="Genomic_DNA"/>
</dbReference>
<evidence type="ECO:0000256" key="3">
    <source>
        <dbReference type="ARBA" id="ARBA00022555"/>
    </source>
</evidence>
<dbReference type="InterPro" id="IPR002320">
    <property type="entry name" value="Thr-tRNA-ligase_IIa"/>
</dbReference>
<dbReference type="EC" id="6.1.1.3" evidence="13"/>
<sequence length="596" mass="69102">MSVEVELEESVNYTPIQRMRHSSAHVMAEAIQELFPDAKFGIGPAIEDGFYYDFDLPRALTPEDLPEIEKRMQRIIAAKYPFVRDRWPREKALEYFRAKQQDYKVELIENLPDAEVGIYQQGNFLDLCRGPHVENTSQIGPIKLMRVAGAYWRGDEHRPMLQRIYGTAWNNQEELDQYLWRLEEAQKRDHRKLGKELKLFFLSEDLPGGVPIFLPRGEMIRHLMESYVRETQERHGYQHVWTSHLGKVRLYKTSKHWYTYRDNMFPVMKGEQEGSEDDAYMLKPMNCPHHIITYKSQMHSYRELPVRYAEFATLYRYEKAGTLTGLARVRSLTQDDAHVFMRPDQIQQEFNNAVNLTLEVFETYGLTDYHVRLSLRDPQKKEDYVGSDEVWETAESALRDAVEGKGIEYAIGIGEAAFYGPKVDFMVRDALGREWQCSTVQLDFVQPENFELEYIGEDGQPHRPVMIHRAVTGSTERFMAMLIEHFAGAFPVWLAPVQAMIIPIADRHQEYANQVLESLKAAGLRAEVDNRGERMNAKIRDAQMQKIPYMLVVGDKEAAAEAVSVRLRTNVDLKSIPLADFIERVKGITSSKSMEL</sequence>
<evidence type="ECO:0000313" key="16">
    <source>
        <dbReference type="Proteomes" id="UP000287352"/>
    </source>
</evidence>
<evidence type="ECO:0000313" key="15">
    <source>
        <dbReference type="EMBL" id="GCE13888.1"/>
    </source>
</evidence>
<dbReference type="CDD" id="cd00771">
    <property type="entry name" value="ThrRS_core"/>
    <property type="match status" value="1"/>
</dbReference>
<evidence type="ECO:0000256" key="13">
    <source>
        <dbReference type="HAMAP-Rule" id="MF_00184"/>
    </source>
</evidence>
<evidence type="ECO:0000256" key="2">
    <source>
        <dbReference type="ARBA" id="ARBA00022490"/>
    </source>
</evidence>
<dbReference type="FunFam" id="3.30.980.10:FF:000005">
    <property type="entry name" value="Threonyl-tRNA synthetase, mitochondrial"/>
    <property type="match status" value="1"/>
</dbReference>
<comment type="subunit">
    <text evidence="13">Homodimer.</text>
</comment>
<dbReference type="SMART" id="SM00863">
    <property type="entry name" value="tRNA_SAD"/>
    <property type="match status" value="1"/>
</dbReference>
<dbReference type="RefSeq" id="WP_126581379.1">
    <property type="nucleotide sequence ID" value="NZ_BIFR01000001.1"/>
</dbReference>
<dbReference type="Proteomes" id="UP000287352">
    <property type="component" value="Unassembled WGS sequence"/>
</dbReference>
<dbReference type="PROSITE" id="PS50862">
    <property type="entry name" value="AA_TRNA_LIGASE_II"/>
    <property type="match status" value="1"/>
</dbReference>
<dbReference type="PRINTS" id="PR01047">
    <property type="entry name" value="TRNASYNTHTHR"/>
</dbReference>
<keyword evidence="7 13" id="KW-0862">Zinc</keyword>
<dbReference type="Gene3D" id="3.30.930.10">
    <property type="entry name" value="Bira Bifunctional Protein, Domain 2"/>
    <property type="match status" value="1"/>
</dbReference>
<dbReference type="InterPro" id="IPR006195">
    <property type="entry name" value="aa-tRNA-synth_II"/>
</dbReference>
<evidence type="ECO:0000256" key="12">
    <source>
        <dbReference type="ARBA" id="ARBA00049515"/>
    </source>
</evidence>
<evidence type="ECO:0000256" key="1">
    <source>
        <dbReference type="ARBA" id="ARBA00008226"/>
    </source>
</evidence>
<dbReference type="GO" id="GO:0005524">
    <property type="term" value="F:ATP binding"/>
    <property type="evidence" value="ECO:0007669"/>
    <property type="project" value="UniProtKB-UniRule"/>
</dbReference>
<comment type="subcellular location">
    <subcellularLocation>
        <location evidence="13">Cytoplasm</location>
    </subcellularLocation>
</comment>
<keyword evidence="10 13" id="KW-0648">Protein biosynthesis</keyword>
<proteinExistence type="inferred from homology"/>
<evidence type="ECO:0000259" key="14">
    <source>
        <dbReference type="PROSITE" id="PS50862"/>
    </source>
</evidence>
<dbReference type="FunFam" id="3.30.54.20:FF:000002">
    <property type="entry name" value="Threonine--tRNA ligase"/>
    <property type="match status" value="1"/>
</dbReference>
<evidence type="ECO:0000256" key="7">
    <source>
        <dbReference type="ARBA" id="ARBA00022833"/>
    </source>
</evidence>
<accession>A0A402A436</accession>
<gene>
    <name evidence="13 15" type="primary">thrS</name>
    <name evidence="15" type="ORF">KTT_37470</name>
</gene>
<evidence type="ECO:0000256" key="8">
    <source>
        <dbReference type="ARBA" id="ARBA00022840"/>
    </source>
</evidence>
<dbReference type="Pfam" id="PF07973">
    <property type="entry name" value="tRNA_SAD"/>
    <property type="match status" value="1"/>
</dbReference>
<dbReference type="InterPro" id="IPR004154">
    <property type="entry name" value="Anticodon-bd"/>
</dbReference>
<feature type="binding site" evidence="13">
    <location>
        <position position="468"/>
    </location>
    <ligand>
        <name>Zn(2+)</name>
        <dbReference type="ChEBI" id="CHEBI:29105"/>
        <note>catalytic</note>
    </ligand>
</feature>
<name>A0A402A436_9CHLR</name>
<dbReference type="AlphaFoldDB" id="A0A402A436"/>
<dbReference type="Pfam" id="PF00587">
    <property type="entry name" value="tRNA-synt_2b"/>
    <property type="match status" value="1"/>
</dbReference>
<dbReference type="FunFam" id="3.30.930.10:FF:000002">
    <property type="entry name" value="Threonine--tRNA ligase"/>
    <property type="match status" value="1"/>
</dbReference>
<comment type="similarity">
    <text evidence="1 13">Belongs to the class-II aminoacyl-tRNA synthetase family.</text>
</comment>
<comment type="caution">
    <text evidence="13">Lacks conserved residue(s) required for the propagation of feature annotation.</text>
</comment>
<reference evidence="16" key="1">
    <citation type="submission" date="2018-12" db="EMBL/GenBank/DDBJ databases">
        <title>Tengunoibacter tsumagoiensis gen. nov., sp. nov., Dictyobacter kobayashii sp. nov., D. alpinus sp. nov., and D. joshuensis sp. nov. and description of Dictyobacteraceae fam. nov. within the order Ktedonobacterales isolated from Tengu-no-mugimeshi.</title>
        <authorList>
            <person name="Wang C.M."/>
            <person name="Zheng Y."/>
            <person name="Sakai Y."/>
            <person name="Toyoda A."/>
            <person name="Minakuchi Y."/>
            <person name="Abe K."/>
            <person name="Yokota A."/>
            <person name="Yabe S."/>
        </authorList>
    </citation>
    <scope>NUCLEOTIDE SEQUENCE [LARGE SCALE GENOMIC DNA]</scope>
    <source>
        <strain evidence="16">Uno3</strain>
    </source>
</reference>
<feature type="binding site" evidence="13">
    <location>
        <position position="338"/>
    </location>
    <ligand>
        <name>Zn(2+)</name>
        <dbReference type="ChEBI" id="CHEBI:29105"/>
        <note>catalytic</note>
    </ligand>
</feature>
<dbReference type="FunFam" id="3.40.50.800:FF:000001">
    <property type="entry name" value="Threonine--tRNA ligase"/>
    <property type="match status" value="1"/>
</dbReference>
<dbReference type="SUPFAM" id="SSF55681">
    <property type="entry name" value="Class II aaRS and biotin synthetases"/>
    <property type="match status" value="1"/>
</dbReference>
<keyword evidence="16" id="KW-1185">Reference proteome</keyword>
<organism evidence="15 16">
    <name type="scientific">Tengunoibacter tsumagoiensis</name>
    <dbReference type="NCBI Taxonomy" id="2014871"/>
    <lineage>
        <taxon>Bacteria</taxon>
        <taxon>Bacillati</taxon>
        <taxon>Chloroflexota</taxon>
        <taxon>Ktedonobacteria</taxon>
        <taxon>Ktedonobacterales</taxon>
        <taxon>Dictyobacteraceae</taxon>
        <taxon>Tengunoibacter</taxon>
    </lineage>
</organism>
<evidence type="ECO:0000256" key="10">
    <source>
        <dbReference type="ARBA" id="ARBA00022917"/>
    </source>
</evidence>
<dbReference type="GO" id="GO:0046872">
    <property type="term" value="F:metal ion binding"/>
    <property type="evidence" value="ECO:0007669"/>
    <property type="project" value="UniProtKB-KW"/>
</dbReference>
<dbReference type="GO" id="GO:0006435">
    <property type="term" value="P:threonyl-tRNA aminoacylation"/>
    <property type="evidence" value="ECO:0007669"/>
    <property type="project" value="UniProtKB-UniRule"/>
</dbReference>
<comment type="cofactor">
    <cofactor evidence="13">
        <name>Zn(2+)</name>
        <dbReference type="ChEBI" id="CHEBI:29105"/>
    </cofactor>
    <text evidence="13">Binds 1 zinc ion per subunit.</text>
</comment>
<dbReference type="OrthoDB" id="9802304at2"/>
<dbReference type="HAMAP" id="MF_00184">
    <property type="entry name" value="Thr_tRNA_synth"/>
    <property type="match status" value="1"/>
</dbReference>
<protein>
    <recommendedName>
        <fullName evidence="13">Threonine--tRNA ligase</fullName>
        <ecNumber evidence="13">6.1.1.3</ecNumber>
    </recommendedName>
    <alternativeName>
        <fullName evidence="13">Threonyl-tRNA synthetase</fullName>
        <shortName evidence="13">ThrRS</shortName>
    </alternativeName>
</protein>
<keyword evidence="5 13" id="KW-0479">Metal-binding</keyword>
<dbReference type="NCBIfam" id="TIGR00418">
    <property type="entry name" value="thrS"/>
    <property type="match status" value="1"/>
</dbReference>
<dbReference type="Pfam" id="PF03129">
    <property type="entry name" value="HGTP_anticodon"/>
    <property type="match status" value="1"/>
</dbReference>
<keyword evidence="11 13" id="KW-0030">Aminoacyl-tRNA synthetase</keyword>
<dbReference type="InterPro" id="IPR045864">
    <property type="entry name" value="aa-tRNA-synth_II/BPL/LPL"/>
</dbReference>
<dbReference type="GO" id="GO:0005737">
    <property type="term" value="C:cytoplasm"/>
    <property type="evidence" value="ECO:0007669"/>
    <property type="project" value="UniProtKB-SubCell"/>
</dbReference>
<feature type="domain" description="Aminoacyl-transfer RNA synthetases class-II family profile" evidence="14">
    <location>
        <begin position="220"/>
        <end position="491"/>
    </location>
</feature>
<evidence type="ECO:0000256" key="11">
    <source>
        <dbReference type="ARBA" id="ARBA00023146"/>
    </source>
</evidence>
<dbReference type="PANTHER" id="PTHR11451">
    <property type="entry name" value="THREONINE-TRNA LIGASE"/>
    <property type="match status" value="1"/>
</dbReference>
<dbReference type="GO" id="GO:0004829">
    <property type="term" value="F:threonine-tRNA ligase activity"/>
    <property type="evidence" value="ECO:0007669"/>
    <property type="project" value="UniProtKB-UniRule"/>
</dbReference>
<feature type="binding site" evidence="13">
    <location>
        <position position="287"/>
    </location>
    <ligand>
        <name>Zn(2+)</name>
        <dbReference type="ChEBI" id="CHEBI:29105"/>
        <note>catalytic</note>
    </ligand>
</feature>
<keyword evidence="4 13" id="KW-0436">Ligase</keyword>
<dbReference type="Gene3D" id="3.30.980.10">
    <property type="entry name" value="Threonyl-trna Synthetase, Chain A, domain 2"/>
    <property type="match status" value="1"/>
</dbReference>
<evidence type="ECO:0000256" key="4">
    <source>
        <dbReference type="ARBA" id="ARBA00022598"/>
    </source>
</evidence>
<dbReference type="SUPFAM" id="SSF52954">
    <property type="entry name" value="Class II aaRS ABD-related"/>
    <property type="match status" value="1"/>
</dbReference>
<dbReference type="InterPro" id="IPR018163">
    <property type="entry name" value="Thr/Ala-tRNA-synth_IIc_edit"/>
</dbReference>
<comment type="caution">
    <text evidence="15">The sequence shown here is derived from an EMBL/GenBank/DDBJ whole genome shotgun (WGS) entry which is preliminary data.</text>
</comment>
<dbReference type="SUPFAM" id="SSF55186">
    <property type="entry name" value="ThrRS/AlaRS common domain"/>
    <property type="match status" value="1"/>
</dbReference>
<keyword evidence="3 13" id="KW-0820">tRNA-binding</keyword>
<dbReference type="GO" id="GO:0000049">
    <property type="term" value="F:tRNA binding"/>
    <property type="evidence" value="ECO:0007669"/>
    <property type="project" value="UniProtKB-KW"/>
</dbReference>
<dbReference type="InterPro" id="IPR033728">
    <property type="entry name" value="ThrRS_core"/>
</dbReference>
<evidence type="ECO:0000256" key="6">
    <source>
        <dbReference type="ARBA" id="ARBA00022741"/>
    </source>
</evidence>
<dbReference type="InterPro" id="IPR012947">
    <property type="entry name" value="tRNA_SAD"/>
</dbReference>
<dbReference type="Gene3D" id="3.30.54.20">
    <property type="match status" value="1"/>
</dbReference>
<comment type="catalytic activity">
    <reaction evidence="12 13">
        <text>tRNA(Thr) + L-threonine + ATP = L-threonyl-tRNA(Thr) + AMP + diphosphate + H(+)</text>
        <dbReference type="Rhea" id="RHEA:24624"/>
        <dbReference type="Rhea" id="RHEA-COMP:9670"/>
        <dbReference type="Rhea" id="RHEA-COMP:9704"/>
        <dbReference type="ChEBI" id="CHEBI:15378"/>
        <dbReference type="ChEBI" id="CHEBI:30616"/>
        <dbReference type="ChEBI" id="CHEBI:33019"/>
        <dbReference type="ChEBI" id="CHEBI:57926"/>
        <dbReference type="ChEBI" id="CHEBI:78442"/>
        <dbReference type="ChEBI" id="CHEBI:78534"/>
        <dbReference type="ChEBI" id="CHEBI:456215"/>
        <dbReference type="EC" id="6.1.1.3"/>
    </reaction>
</comment>
<keyword evidence="2 13" id="KW-0963">Cytoplasm</keyword>